<organism evidence="5 6">
    <name type="scientific">Phaseolus angularis</name>
    <name type="common">Azuki bean</name>
    <name type="synonym">Vigna angularis</name>
    <dbReference type="NCBI Taxonomy" id="3914"/>
    <lineage>
        <taxon>Eukaryota</taxon>
        <taxon>Viridiplantae</taxon>
        <taxon>Streptophyta</taxon>
        <taxon>Embryophyta</taxon>
        <taxon>Tracheophyta</taxon>
        <taxon>Spermatophyta</taxon>
        <taxon>Magnoliopsida</taxon>
        <taxon>eudicotyledons</taxon>
        <taxon>Gunneridae</taxon>
        <taxon>Pentapetalae</taxon>
        <taxon>rosids</taxon>
        <taxon>fabids</taxon>
        <taxon>Fabales</taxon>
        <taxon>Fabaceae</taxon>
        <taxon>Papilionoideae</taxon>
        <taxon>50 kb inversion clade</taxon>
        <taxon>NPAAA clade</taxon>
        <taxon>indigoferoid/millettioid clade</taxon>
        <taxon>Phaseoleae</taxon>
        <taxon>Vigna</taxon>
    </lineage>
</organism>
<dbReference type="STRING" id="3914.A0A0L9VLA2"/>
<name>A0A0L9VLA2_PHAAN</name>
<dbReference type="InterPro" id="IPR045238">
    <property type="entry name" value="Tim23-like"/>
</dbReference>
<dbReference type="PANTHER" id="PTHR15371:SF0">
    <property type="entry name" value="SD19278P"/>
    <property type="match status" value="1"/>
</dbReference>
<dbReference type="AlphaFoldDB" id="A0A0L9VLA2"/>
<dbReference type="Proteomes" id="UP000053144">
    <property type="component" value="Chromosome 10"/>
</dbReference>
<evidence type="ECO:0000256" key="1">
    <source>
        <dbReference type="ARBA" id="ARBA00004141"/>
    </source>
</evidence>
<accession>A0A0L9VLA2</accession>
<dbReference type="EMBL" id="CM003380">
    <property type="protein sequence ID" value="KOM55499.1"/>
    <property type="molecule type" value="Genomic_DNA"/>
</dbReference>
<evidence type="ECO:0000313" key="6">
    <source>
        <dbReference type="Proteomes" id="UP000053144"/>
    </source>
</evidence>
<proteinExistence type="predicted"/>
<keyword evidence="2" id="KW-0812">Transmembrane</keyword>
<dbReference type="Pfam" id="PF02466">
    <property type="entry name" value="Tim17"/>
    <property type="match status" value="1"/>
</dbReference>
<protein>
    <submittedName>
        <fullName evidence="5">Uncharacterized protein</fullName>
    </submittedName>
</protein>
<evidence type="ECO:0000313" key="5">
    <source>
        <dbReference type="EMBL" id="KOM55499.1"/>
    </source>
</evidence>
<evidence type="ECO:0000256" key="3">
    <source>
        <dbReference type="ARBA" id="ARBA00022989"/>
    </source>
</evidence>
<evidence type="ECO:0000256" key="4">
    <source>
        <dbReference type="ARBA" id="ARBA00023136"/>
    </source>
</evidence>
<dbReference type="GO" id="GO:0008320">
    <property type="term" value="F:protein transmembrane transporter activity"/>
    <property type="evidence" value="ECO:0007669"/>
    <property type="project" value="TreeGrafter"/>
</dbReference>
<keyword evidence="4" id="KW-0472">Membrane</keyword>
<dbReference type="GO" id="GO:0005744">
    <property type="term" value="C:TIM23 mitochondrial import inner membrane translocase complex"/>
    <property type="evidence" value="ECO:0007669"/>
    <property type="project" value="TreeGrafter"/>
</dbReference>
<evidence type="ECO:0000256" key="2">
    <source>
        <dbReference type="ARBA" id="ARBA00022692"/>
    </source>
</evidence>
<dbReference type="PANTHER" id="PTHR15371">
    <property type="entry name" value="TIM23"/>
    <property type="match status" value="1"/>
</dbReference>
<comment type="subcellular location">
    <subcellularLocation>
        <location evidence="1">Membrane</location>
        <topology evidence="1">Multi-pass membrane protein</topology>
    </subcellularLocation>
</comment>
<dbReference type="GO" id="GO:0030150">
    <property type="term" value="P:protein import into mitochondrial matrix"/>
    <property type="evidence" value="ECO:0007669"/>
    <property type="project" value="TreeGrafter"/>
</dbReference>
<keyword evidence="3" id="KW-1133">Transmembrane helix</keyword>
<dbReference type="Gramene" id="KOM55499">
    <property type="protein sequence ID" value="KOM55499"/>
    <property type="gene ID" value="LR48_Vigan10g139100"/>
</dbReference>
<gene>
    <name evidence="5" type="ORF">LR48_Vigan10g139100</name>
</gene>
<sequence length="172" mass="19581">MKENPLFKYKENWMDVFKYRGEFLRNENIKVKIFQNKVYVINDASAKPSLPTRAYDPYKDLDAPIRNLYHLPTSPEFLFVEEARRKRRSWGENLTFYTRCGYLAGAIGGAGSGLVEGVKAFESGDTMKLRINRVLNAAGHSGRVWGNRVGILGLLYAEIESRIQAARDADDV</sequence>
<reference evidence="6" key="1">
    <citation type="journal article" date="2015" name="Proc. Natl. Acad. Sci. U.S.A.">
        <title>Genome sequencing of adzuki bean (Vigna angularis) provides insight into high starch and low fat accumulation and domestication.</title>
        <authorList>
            <person name="Yang K."/>
            <person name="Tian Z."/>
            <person name="Chen C."/>
            <person name="Luo L."/>
            <person name="Zhao B."/>
            <person name="Wang Z."/>
            <person name="Yu L."/>
            <person name="Li Y."/>
            <person name="Sun Y."/>
            <person name="Li W."/>
            <person name="Chen Y."/>
            <person name="Li Y."/>
            <person name="Zhang Y."/>
            <person name="Ai D."/>
            <person name="Zhao J."/>
            <person name="Shang C."/>
            <person name="Ma Y."/>
            <person name="Wu B."/>
            <person name="Wang M."/>
            <person name="Gao L."/>
            <person name="Sun D."/>
            <person name="Zhang P."/>
            <person name="Guo F."/>
            <person name="Wang W."/>
            <person name="Li Y."/>
            <person name="Wang J."/>
            <person name="Varshney R.K."/>
            <person name="Wang J."/>
            <person name="Ling H.Q."/>
            <person name="Wan P."/>
        </authorList>
    </citation>
    <scope>NUCLEOTIDE SEQUENCE</scope>
    <source>
        <strain evidence="6">cv. Jingnong 6</strain>
    </source>
</reference>